<organism evidence="1">
    <name type="scientific">Clostridium innocuum</name>
    <dbReference type="NCBI Taxonomy" id="1522"/>
    <lineage>
        <taxon>Bacteria</taxon>
        <taxon>Bacillati</taxon>
        <taxon>Bacillota</taxon>
        <taxon>Clostridia</taxon>
        <taxon>Eubacteriales</taxon>
        <taxon>Clostridiaceae</taxon>
        <taxon>Clostridium</taxon>
    </lineage>
</organism>
<sequence length="45" mass="5091">MTEPSLNILTGNADAFCTDKNQLIKSIVPIVMEYGLYDKEGQRWS</sequence>
<accession>A0A6N2W963</accession>
<name>A0A6N2W963_CLOIN</name>
<gene>
    <name evidence="1" type="ORF">CILFYP12_03068</name>
</gene>
<protein>
    <submittedName>
        <fullName evidence="1">Uncharacterized protein</fullName>
    </submittedName>
</protein>
<proteinExistence type="predicted"/>
<evidence type="ECO:0000313" key="1">
    <source>
        <dbReference type="EMBL" id="VYT39199.1"/>
    </source>
</evidence>
<dbReference type="EMBL" id="CACRTE010000033">
    <property type="protein sequence ID" value="VYT39199.1"/>
    <property type="molecule type" value="Genomic_DNA"/>
</dbReference>
<dbReference type="AlphaFoldDB" id="A0A6N2W963"/>
<reference evidence="1" key="1">
    <citation type="submission" date="2019-11" db="EMBL/GenBank/DDBJ databases">
        <authorList>
            <person name="Feng L."/>
        </authorList>
    </citation>
    <scope>NUCLEOTIDE SEQUENCE</scope>
    <source>
        <strain evidence="1">CinnocuumLFYP12</strain>
    </source>
</reference>